<proteinExistence type="predicted"/>
<evidence type="ECO:0000256" key="1">
    <source>
        <dbReference type="SAM" id="SignalP"/>
    </source>
</evidence>
<feature type="chain" id="PRO_5046518059" evidence="1">
    <location>
        <begin position="21"/>
        <end position="116"/>
    </location>
</feature>
<dbReference type="RefSeq" id="WP_380748886.1">
    <property type="nucleotide sequence ID" value="NZ_JBHSRF010000008.1"/>
</dbReference>
<dbReference type="EMBL" id="JBHSRF010000008">
    <property type="protein sequence ID" value="MFC6081254.1"/>
    <property type="molecule type" value="Genomic_DNA"/>
</dbReference>
<organism evidence="2 3">
    <name type="scientific">Sphaerisporangium aureirubrum</name>
    <dbReference type="NCBI Taxonomy" id="1544736"/>
    <lineage>
        <taxon>Bacteria</taxon>
        <taxon>Bacillati</taxon>
        <taxon>Actinomycetota</taxon>
        <taxon>Actinomycetes</taxon>
        <taxon>Streptosporangiales</taxon>
        <taxon>Streptosporangiaceae</taxon>
        <taxon>Sphaerisporangium</taxon>
    </lineage>
</organism>
<dbReference type="Pfam" id="PF03995">
    <property type="entry name" value="Inhibitor_I36"/>
    <property type="match status" value="1"/>
</dbReference>
<protein>
    <submittedName>
        <fullName evidence="2">Peptidase inhibitor family I36 protein</fullName>
    </submittedName>
</protein>
<comment type="caution">
    <text evidence="2">The sequence shown here is derived from an EMBL/GenBank/DDBJ whole genome shotgun (WGS) entry which is preliminary data.</text>
</comment>
<keyword evidence="3" id="KW-1185">Reference proteome</keyword>
<evidence type="ECO:0000313" key="2">
    <source>
        <dbReference type="EMBL" id="MFC6081254.1"/>
    </source>
</evidence>
<dbReference type="Gene3D" id="2.60.20.10">
    <property type="entry name" value="Crystallins"/>
    <property type="match status" value="1"/>
</dbReference>
<reference evidence="3" key="1">
    <citation type="journal article" date="2019" name="Int. J. Syst. Evol. Microbiol.">
        <title>The Global Catalogue of Microorganisms (GCM) 10K type strain sequencing project: providing services to taxonomists for standard genome sequencing and annotation.</title>
        <authorList>
            <consortium name="The Broad Institute Genomics Platform"/>
            <consortium name="The Broad Institute Genome Sequencing Center for Infectious Disease"/>
            <person name="Wu L."/>
            <person name="Ma J."/>
        </authorList>
    </citation>
    <scope>NUCLEOTIDE SEQUENCE [LARGE SCALE GENOMIC DNA]</scope>
    <source>
        <strain evidence="3">JCM 30346</strain>
    </source>
</reference>
<keyword evidence="1" id="KW-0732">Signal</keyword>
<gene>
    <name evidence="2" type="ORF">ACFP1K_08795</name>
</gene>
<name>A0ABW1NF01_9ACTN</name>
<accession>A0ABW1NF01</accession>
<sequence length="116" mass="11844">MVSLSTAAVLGGAVATPAMAASAQSLAGCEFTRTLCLFDQVSYNGERFTAQSLSPTTGACVDLVWHGWGGTRAKSSINTNSRAATLYSNTNCTGASKALTGSNPGFTFSAGSVFVY</sequence>
<feature type="signal peptide" evidence="1">
    <location>
        <begin position="1"/>
        <end position="20"/>
    </location>
</feature>
<evidence type="ECO:0000313" key="3">
    <source>
        <dbReference type="Proteomes" id="UP001596137"/>
    </source>
</evidence>
<dbReference type="Proteomes" id="UP001596137">
    <property type="component" value="Unassembled WGS sequence"/>
</dbReference>